<feature type="region of interest" description="Disordered" evidence="1">
    <location>
        <begin position="1"/>
        <end position="54"/>
    </location>
</feature>
<evidence type="ECO:0000313" key="2">
    <source>
        <dbReference type="EMBL" id="RUS34997.1"/>
    </source>
</evidence>
<dbReference type="AlphaFoldDB" id="A0A433QYZ0"/>
<organism evidence="2 3">
    <name type="scientific">Jimgerdemannia flammicorona</name>
    <dbReference type="NCBI Taxonomy" id="994334"/>
    <lineage>
        <taxon>Eukaryota</taxon>
        <taxon>Fungi</taxon>
        <taxon>Fungi incertae sedis</taxon>
        <taxon>Mucoromycota</taxon>
        <taxon>Mucoromycotina</taxon>
        <taxon>Endogonomycetes</taxon>
        <taxon>Endogonales</taxon>
        <taxon>Endogonaceae</taxon>
        <taxon>Jimgerdemannia</taxon>
    </lineage>
</organism>
<feature type="compositionally biased region" description="Polar residues" evidence="1">
    <location>
        <begin position="43"/>
        <end position="54"/>
    </location>
</feature>
<sequence>MFQARTSVPPSLRGQIMERRPAKSLSPQRDSAAAVLEQPTPHHPQSITKPSTQPTAIVPLYSFERADDYVTSSGRPHTGAVDGGGKFDLWNLNADTEVWMWGVRLTGTRRVRQRSNDGKVYVYDIGEMAIPKADEWNQQQKNIAKVISSREMSTSPLVPIRRRLSHCFATGRLTRGGLKCILDMTLEPGNPLWVLQSGIFALV</sequence>
<proteinExistence type="predicted"/>
<accession>A0A433QYZ0</accession>
<dbReference type="EMBL" id="RBNJ01000261">
    <property type="protein sequence ID" value="RUS34997.1"/>
    <property type="molecule type" value="Genomic_DNA"/>
</dbReference>
<reference evidence="2 3" key="1">
    <citation type="journal article" date="2018" name="New Phytol.">
        <title>Phylogenomics of Endogonaceae and evolution of mycorrhizas within Mucoromycota.</title>
        <authorList>
            <person name="Chang Y."/>
            <person name="Desiro A."/>
            <person name="Na H."/>
            <person name="Sandor L."/>
            <person name="Lipzen A."/>
            <person name="Clum A."/>
            <person name="Barry K."/>
            <person name="Grigoriev I.V."/>
            <person name="Martin F.M."/>
            <person name="Stajich J.E."/>
            <person name="Smith M.E."/>
            <person name="Bonito G."/>
            <person name="Spatafora J.W."/>
        </authorList>
    </citation>
    <scope>NUCLEOTIDE SEQUENCE [LARGE SCALE GENOMIC DNA]</scope>
    <source>
        <strain evidence="2 3">AD002</strain>
    </source>
</reference>
<evidence type="ECO:0000256" key="1">
    <source>
        <dbReference type="SAM" id="MobiDB-lite"/>
    </source>
</evidence>
<dbReference type="Proteomes" id="UP000274822">
    <property type="component" value="Unassembled WGS sequence"/>
</dbReference>
<gene>
    <name evidence="2" type="ORF">BC938DRAFT_477091</name>
</gene>
<evidence type="ECO:0000313" key="3">
    <source>
        <dbReference type="Proteomes" id="UP000274822"/>
    </source>
</evidence>
<name>A0A433QYZ0_9FUNG</name>
<comment type="caution">
    <text evidence="2">The sequence shown here is derived from an EMBL/GenBank/DDBJ whole genome shotgun (WGS) entry which is preliminary data.</text>
</comment>
<keyword evidence="3" id="KW-1185">Reference proteome</keyword>
<protein>
    <submittedName>
        <fullName evidence="2">Uncharacterized protein</fullName>
    </submittedName>
</protein>